<evidence type="ECO:0000313" key="1">
    <source>
        <dbReference type="EMBL" id="SFK66688.1"/>
    </source>
</evidence>
<reference evidence="1 2" key="1">
    <citation type="submission" date="2016-10" db="EMBL/GenBank/DDBJ databases">
        <authorList>
            <person name="Varghese N."/>
            <person name="Submissions S."/>
        </authorList>
    </citation>
    <scope>NUCLEOTIDE SEQUENCE [LARGE SCALE GENOMIC DNA]</scope>
    <source>
        <strain evidence="1 2">DSM 21822</strain>
    </source>
</reference>
<keyword evidence="2" id="KW-1185">Reference proteome</keyword>
<dbReference type="EMBL" id="FOSL01000010">
    <property type="protein sequence ID" value="SFK66688.1"/>
    <property type="molecule type" value="Genomic_DNA"/>
</dbReference>
<sequence>MTHALNLTLPLKQDAESQAKLKQLEAIFTDQVQPKIEEALKKSKLVHFARVVVIDNKYIQVITEYEGDHQEYTEFFRRELTPVFGAIFGLAEGAPSSSDSVAFWEYSKTNNRRSLGQDTTGALDFSGNPAGWLFSAYDHKDVRTIQAALDKAGA</sequence>
<proteinExistence type="predicted"/>
<protein>
    <submittedName>
        <fullName evidence="1">Uncharacterized protein</fullName>
    </submittedName>
</protein>
<dbReference type="AlphaFoldDB" id="A0A1I4BD12"/>
<dbReference type="Proteomes" id="UP000323300">
    <property type="component" value="Unassembled WGS sequence"/>
</dbReference>
<name>A0A1I4BD12_9HYPH</name>
<gene>
    <name evidence="1" type="ORF">SAMN04488498_11064</name>
</gene>
<dbReference type="OrthoDB" id="8224249at2"/>
<accession>A0A1I4BD12</accession>
<organism evidence="1 2">
    <name type="scientific">Neomesorhizobium albiziae</name>
    <dbReference type="NCBI Taxonomy" id="335020"/>
    <lineage>
        <taxon>Bacteria</taxon>
        <taxon>Pseudomonadati</taxon>
        <taxon>Pseudomonadota</taxon>
        <taxon>Alphaproteobacteria</taxon>
        <taxon>Hyphomicrobiales</taxon>
        <taxon>Phyllobacteriaceae</taxon>
        <taxon>Neomesorhizobium</taxon>
    </lineage>
</organism>
<evidence type="ECO:0000313" key="2">
    <source>
        <dbReference type="Proteomes" id="UP000323300"/>
    </source>
</evidence>